<dbReference type="Proteomes" id="UP000823598">
    <property type="component" value="Unassembled WGS sequence"/>
</dbReference>
<evidence type="ECO:0000313" key="3">
    <source>
        <dbReference type="Proteomes" id="UP000823598"/>
    </source>
</evidence>
<dbReference type="InterPro" id="IPR050744">
    <property type="entry name" value="AI-2_Isomerase_LsrG"/>
</dbReference>
<accession>A0A9D9IND1</accession>
<dbReference type="Gene3D" id="3.30.70.100">
    <property type="match status" value="1"/>
</dbReference>
<protein>
    <submittedName>
        <fullName evidence="2">Antibiotic biosynthesis monooxygenase</fullName>
    </submittedName>
</protein>
<reference evidence="2" key="1">
    <citation type="submission" date="2020-10" db="EMBL/GenBank/DDBJ databases">
        <authorList>
            <person name="Gilroy R."/>
        </authorList>
    </citation>
    <scope>NUCLEOTIDE SEQUENCE</scope>
    <source>
        <strain evidence="2">6919</strain>
    </source>
</reference>
<sequence length="91" mass="10239">MLRLNCFIQVADAAYDAVLEEAKALTAASLKEDGCIAYDIFESATRRGVMMICETWRDEKALDAHSATEHFKLHVGNIEKLASLKLEKFNF</sequence>
<dbReference type="PROSITE" id="PS51725">
    <property type="entry name" value="ABM"/>
    <property type="match status" value="1"/>
</dbReference>
<keyword evidence="2" id="KW-0503">Monooxygenase</keyword>
<feature type="domain" description="ABM" evidence="1">
    <location>
        <begin position="2"/>
        <end position="91"/>
    </location>
</feature>
<dbReference type="AlphaFoldDB" id="A0A9D9IND1"/>
<dbReference type="EMBL" id="JADIMC010000034">
    <property type="protein sequence ID" value="MBO8475913.1"/>
    <property type="molecule type" value="Genomic_DNA"/>
</dbReference>
<dbReference type="GO" id="GO:0004497">
    <property type="term" value="F:monooxygenase activity"/>
    <property type="evidence" value="ECO:0007669"/>
    <property type="project" value="UniProtKB-KW"/>
</dbReference>
<comment type="caution">
    <text evidence="2">The sequence shown here is derived from an EMBL/GenBank/DDBJ whole genome shotgun (WGS) entry which is preliminary data.</text>
</comment>
<dbReference type="PANTHER" id="PTHR33336:SF3">
    <property type="entry name" value="ABM DOMAIN-CONTAINING PROTEIN"/>
    <property type="match status" value="1"/>
</dbReference>
<evidence type="ECO:0000259" key="1">
    <source>
        <dbReference type="PROSITE" id="PS51725"/>
    </source>
</evidence>
<reference evidence="2" key="2">
    <citation type="journal article" date="2021" name="PeerJ">
        <title>Extensive microbial diversity within the chicken gut microbiome revealed by metagenomics and culture.</title>
        <authorList>
            <person name="Gilroy R."/>
            <person name="Ravi A."/>
            <person name="Getino M."/>
            <person name="Pursley I."/>
            <person name="Horton D.L."/>
            <person name="Alikhan N.F."/>
            <person name="Baker D."/>
            <person name="Gharbi K."/>
            <person name="Hall N."/>
            <person name="Watson M."/>
            <person name="Adriaenssens E.M."/>
            <person name="Foster-Nyarko E."/>
            <person name="Jarju S."/>
            <person name="Secka A."/>
            <person name="Antonio M."/>
            <person name="Oren A."/>
            <person name="Chaudhuri R.R."/>
            <person name="La Ragione R."/>
            <person name="Hildebrand F."/>
            <person name="Pallen M.J."/>
        </authorList>
    </citation>
    <scope>NUCLEOTIDE SEQUENCE</scope>
    <source>
        <strain evidence="2">6919</strain>
    </source>
</reference>
<proteinExistence type="predicted"/>
<name>A0A9D9IND1_9BACT</name>
<keyword evidence="2" id="KW-0560">Oxidoreductase</keyword>
<dbReference type="InterPro" id="IPR011008">
    <property type="entry name" value="Dimeric_a/b-barrel"/>
</dbReference>
<dbReference type="InterPro" id="IPR007138">
    <property type="entry name" value="ABM_dom"/>
</dbReference>
<evidence type="ECO:0000313" key="2">
    <source>
        <dbReference type="EMBL" id="MBO8475913.1"/>
    </source>
</evidence>
<dbReference type="PANTHER" id="PTHR33336">
    <property type="entry name" value="QUINOL MONOOXYGENASE YGIN-RELATED"/>
    <property type="match status" value="1"/>
</dbReference>
<dbReference type="Pfam" id="PF03992">
    <property type="entry name" value="ABM"/>
    <property type="match status" value="1"/>
</dbReference>
<dbReference type="SUPFAM" id="SSF54909">
    <property type="entry name" value="Dimeric alpha+beta barrel"/>
    <property type="match status" value="1"/>
</dbReference>
<gene>
    <name evidence="2" type="ORF">IAB88_02850</name>
</gene>
<organism evidence="2 3">
    <name type="scientific">Candidatus Limisoma faecipullorum</name>
    <dbReference type="NCBI Taxonomy" id="2840854"/>
    <lineage>
        <taxon>Bacteria</taxon>
        <taxon>Pseudomonadati</taxon>
        <taxon>Bacteroidota</taxon>
        <taxon>Bacteroidia</taxon>
        <taxon>Bacteroidales</taxon>
        <taxon>Candidatus Limisoma</taxon>
    </lineage>
</organism>